<evidence type="ECO:0000313" key="5">
    <source>
        <dbReference type="Proteomes" id="UP000319817"/>
    </source>
</evidence>
<reference evidence="4 5" key="1">
    <citation type="submission" date="2019-02" db="EMBL/GenBank/DDBJ databases">
        <title>Deep-cultivation of Planctomycetes and their phenomic and genomic characterization uncovers novel biology.</title>
        <authorList>
            <person name="Wiegand S."/>
            <person name="Jogler M."/>
            <person name="Boedeker C."/>
            <person name="Pinto D."/>
            <person name="Vollmers J."/>
            <person name="Rivas-Marin E."/>
            <person name="Kohn T."/>
            <person name="Peeters S.H."/>
            <person name="Heuer A."/>
            <person name="Rast P."/>
            <person name="Oberbeckmann S."/>
            <person name="Bunk B."/>
            <person name="Jeske O."/>
            <person name="Meyerdierks A."/>
            <person name="Storesund J.E."/>
            <person name="Kallscheuer N."/>
            <person name="Luecker S."/>
            <person name="Lage O.M."/>
            <person name="Pohl T."/>
            <person name="Merkel B.J."/>
            <person name="Hornburger P."/>
            <person name="Mueller R.-W."/>
            <person name="Bruemmer F."/>
            <person name="Labrenz M."/>
            <person name="Spormann A.M."/>
            <person name="Op den Camp H."/>
            <person name="Overmann J."/>
            <person name="Amann R."/>
            <person name="Jetten M.S.M."/>
            <person name="Mascher T."/>
            <person name="Medema M.H."/>
            <person name="Devos D.P."/>
            <person name="Kaster A.-K."/>
            <person name="Ovreas L."/>
            <person name="Rohde M."/>
            <person name="Galperin M.Y."/>
            <person name="Jogler C."/>
        </authorList>
    </citation>
    <scope>NUCLEOTIDE SEQUENCE [LARGE SCALE GENOMIC DNA]</scope>
    <source>
        <strain evidence="4 5">K23_9</strain>
    </source>
</reference>
<evidence type="ECO:0000256" key="2">
    <source>
        <dbReference type="SAM" id="SignalP"/>
    </source>
</evidence>
<name>A0A517NRM9_9BACT</name>
<dbReference type="EMBL" id="CP036526">
    <property type="protein sequence ID" value="QDT09781.1"/>
    <property type="molecule type" value="Genomic_DNA"/>
</dbReference>
<dbReference type="RefSeq" id="WP_145417368.1">
    <property type="nucleotide sequence ID" value="NZ_CP036526.1"/>
</dbReference>
<proteinExistence type="inferred from homology"/>
<dbReference type="InterPro" id="IPR013320">
    <property type="entry name" value="ConA-like_dom_sf"/>
</dbReference>
<dbReference type="Gene3D" id="2.60.120.200">
    <property type="match status" value="1"/>
</dbReference>
<dbReference type="CDD" id="cd00413">
    <property type="entry name" value="Glyco_hydrolase_16"/>
    <property type="match status" value="1"/>
</dbReference>
<dbReference type="Proteomes" id="UP000319817">
    <property type="component" value="Chromosome"/>
</dbReference>
<evidence type="ECO:0000256" key="1">
    <source>
        <dbReference type="ARBA" id="ARBA00006865"/>
    </source>
</evidence>
<dbReference type="GO" id="GO:0004553">
    <property type="term" value="F:hydrolase activity, hydrolyzing O-glycosyl compounds"/>
    <property type="evidence" value="ECO:0007669"/>
    <property type="project" value="InterPro"/>
</dbReference>
<comment type="similarity">
    <text evidence="1">Belongs to the glycosyl hydrolase 16 family.</text>
</comment>
<dbReference type="GO" id="GO:0005975">
    <property type="term" value="P:carbohydrate metabolic process"/>
    <property type="evidence" value="ECO:0007669"/>
    <property type="project" value="InterPro"/>
</dbReference>
<evidence type="ECO:0000313" key="4">
    <source>
        <dbReference type="EMBL" id="QDT09781.1"/>
    </source>
</evidence>
<dbReference type="SUPFAM" id="SSF49899">
    <property type="entry name" value="Concanavalin A-like lectins/glucanases"/>
    <property type="match status" value="1"/>
</dbReference>
<gene>
    <name evidence="4" type="ORF">K239x_17320</name>
</gene>
<protein>
    <recommendedName>
        <fullName evidence="3">GH16 domain-containing protein</fullName>
    </recommendedName>
</protein>
<feature type="signal peptide" evidence="2">
    <location>
        <begin position="1"/>
        <end position="20"/>
    </location>
</feature>
<keyword evidence="5" id="KW-1185">Reference proteome</keyword>
<dbReference type="AlphaFoldDB" id="A0A517NRM9"/>
<feature type="domain" description="GH16" evidence="3">
    <location>
        <begin position="26"/>
        <end position="262"/>
    </location>
</feature>
<sequence precursor="true">MIKLYAAITTCLLILPQATACGQRVVEWSGYEWNVSDSGDQRRGPGNNLFSGSDKNVFIDANGLLHLKISQRDDGQWTSSQVALTKSLGYGTYQWELASRWDGYASNVVVGLFTYLSPARVASQTDGEVGNKKPDTPHEIDIEFTSAWGPGNHFFTTHDPDTKSPGVHFLSKPNTDNTTHRFRWSQAEIQWESFEGFLTEGTQASYPLQETLAGKGLGRSIRHIYNGPVVPKDLDEVPIINFWIFHPKDQKPYVEGPDNDKEHELIIRSFKYIPLGK</sequence>
<keyword evidence="2" id="KW-0732">Signal</keyword>
<dbReference type="OrthoDB" id="370098at2"/>
<accession>A0A517NRM9</accession>
<organism evidence="4 5">
    <name type="scientific">Stieleria marina</name>
    <dbReference type="NCBI Taxonomy" id="1930275"/>
    <lineage>
        <taxon>Bacteria</taxon>
        <taxon>Pseudomonadati</taxon>
        <taxon>Planctomycetota</taxon>
        <taxon>Planctomycetia</taxon>
        <taxon>Pirellulales</taxon>
        <taxon>Pirellulaceae</taxon>
        <taxon>Stieleria</taxon>
    </lineage>
</organism>
<feature type="chain" id="PRO_5022136407" description="GH16 domain-containing protein" evidence="2">
    <location>
        <begin position="21"/>
        <end position="277"/>
    </location>
</feature>
<dbReference type="InterPro" id="IPR000757">
    <property type="entry name" value="Beta-glucanase-like"/>
</dbReference>
<evidence type="ECO:0000259" key="3">
    <source>
        <dbReference type="PROSITE" id="PS51762"/>
    </source>
</evidence>
<dbReference type="PROSITE" id="PS51762">
    <property type="entry name" value="GH16_2"/>
    <property type="match status" value="1"/>
</dbReference>